<keyword evidence="4 9" id="KW-0489">Methyltransferase</keyword>
<dbReference type="RefSeq" id="WP_096381801.1">
    <property type="nucleotide sequence ID" value="NZ_AP017457.1"/>
</dbReference>
<dbReference type="AlphaFoldDB" id="A0A173LX30"/>
<evidence type="ECO:0000256" key="4">
    <source>
        <dbReference type="ARBA" id="ARBA00022603"/>
    </source>
</evidence>
<dbReference type="GO" id="GO:0005737">
    <property type="term" value="C:cytoplasm"/>
    <property type="evidence" value="ECO:0007669"/>
    <property type="project" value="UniProtKB-SubCell"/>
</dbReference>
<evidence type="ECO:0000313" key="12">
    <source>
        <dbReference type="EMBL" id="BAU99419.1"/>
    </source>
</evidence>
<dbReference type="EC" id="2.1.1.63" evidence="9"/>
<evidence type="ECO:0000256" key="2">
    <source>
        <dbReference type="ARBA" id="ARBA00008711"/>
    </source>
</evidence>
<evidence type="ECO:0000256" key="9">
    <source>
        <dbReference type="HAMAP-Rule" id="MF_00772"/>
    </source>
</evidence>
<keyword evidence="5 9" id="KW-0808">Transferase</keyword>
<dbReference type="PANTHER" id="PTHR10815">
    <property type="entry name" value="METHYLATED-DNA--PROTEIN-CYSTEINE METHYLTRANSFERASE"/>
    <property type="match status" value="1"/>
</dbReference>
<protein>
    <recommendedName>
        <fullName evidence="9">Methylated-DNA--protein-cysteine methyltransferase</fullName>
        <ecNumber evidence="9">2.1.1.63</ecNumber>
    </recommendedName>
    <alternativeName>
        <fullName evidence="9">6-O-methylguanine-DNA methyltransferase</fullName>
        <shortName evidence="9">MGMT</shortName>
    </alternativeName>
    <alternativeName>
        <fullName evidence="9">O-6-methylguanine-DNA-alkyltransferase</fullName>
    </alternativeName>
</protein>
<feature type="active site" description="Nucleophile; methyl group acceptor" evidence="9">
    <location>
        <position position="132"/>
    </location>
</feature>
<keyword evidence="3 9" id="KW-0963">Cytoplasm</keyword>
<evidence type="ECO:0000259" key="11">
    <source>
        <dbReference type="Pfam" id="PF02870"/>
    </source>
</evidence>
<evidence type="ECO:0000256" key="7">
    <source>
        <dbReference type="ARBA" id="ARBA00023204"/>
    </source>
</evidence>
<dbReference type="EMBL" id="AP017457">
    <property type="protein sequence ID" value="BAU99419.1"/>
    <property type="molecule type" value="Genomic_DNA"/>
</dbReference>
<dbReference type="SUPFAM" id="SSF53155">
    <property type="entry name" value="Methylated DNA-protein cysteine methyltransferase domain"/>
    <property type="match status" value="1"/>
</dbReference>
<dbReference type="Gene3D" id="1.10.10.10">
    <property type="entry name" value="Winged helix-like DNA-binding domain superfamily/Winged helix DNA-binding domain"/>
    <property type="match status" value="1"/>
</dbReference>
<dbReference type="GO" id="GO:0003908">
    <property type="term" value="F:methylated-DNA-[protein]-cysteine S-methyltransferase activity"/>
    <property type="evidence" value="ECO:0007669"/>
    <property type="project" value="UniProtKB-UniRule"/>
</dbReference>
<dbReference type="InterPro" id="IPR001497">
    <property type="entry name" value="MethylDNA_cys_MeTrfase_AS"/>
</dbReference>
<keyword evidence="7 9" id="KW-0234">DNA repair</keyword>
<keyword evidence="6 9" id="KW-0227">DNA damage</keyword>
<feature type="domain" description="Methylguanine DNA methyltransferase ribonuclease-like" evidence="11">
    <location>
        <begin position="6"/>
        <end position="77"/>
    </location>
</feature>
<comment type="miscellaneous">
    <text evidence="9">This enzyme catalyzes only one turnover and therefore is not strictly catalytic. According to one definition, an enzyme is a biocatalyst that acts repeatedly and over many reaction cycles.</text>
</comment>
<dbReference type="Gene3D" id="3.30.160.70">
    <property type="entry name" value="Methylated DNA-protein cysteine methyltransferase domain"/>
    <property type="match status" value="1"/>
</dbReference>
<feature type="domain" description="Methylated-DNA-[protein]-cysteine S-methyltransferase DNA binding" evidence="10">
    <location>
        <begin position="81"/>
        <end position="163"/>
    </location>
</feature>
<dbReference type="Pfam" id="PF01035">
    <property type="entry name" value="DNA_binding_1"/>
    <property type="match status" value="1"/>
</dbReference>
<dbReference type="SUPFAM" id="SSF46767">
    <property type="entry name" value="Methylated DNA-protein cysteine methyltransferase, C-terminal domain"/>
    <property type="match status" value="1"/>
</dbReference>
<dbReference type="KEGG" id="amin:AUMI_18770"/>
<accession>A0A173LX30</accession>
<dbReference type="FunFam" id="1.10.10.10:FF:000214">
    <property type="entry name" value="Methylated-DNA--protein-cysteine methyltransferase"/>
    <property type="match status" value="1"/>
</dbReference>
<dbReference type="InterPro" id="IPR036388">
    <property type="entry name" value="WH-like_DNA-bd_sf"/>
</dbReference>
<comment type="catalytic activity">
    <reaction evidence="8 9">
        <text>a 6-O-methyl-2'-deoxyguanosine in DNA + L-cysteinyl-[protein] = S-methyl-L-cysteinyl-[protein] + a 2'-deoxyguanosine in DNA</text>
        <dbReference type="Rhea" id="RHEA:24000"/>
        <dbReference type="Rhea" id="RHEA-COMP:10131"/>
        <dbReference type="Rhea" id="RHEA-COMP:10132"/>
        <dbReference type="Rhea" id="RHEA-COMP:11367"/>
        <dbReference type="Rhea" id="RHEA-COMP:11368"/>
        <dbReference type="ChEBI" id="CHEBI:29950"/>
        <dbReference type="ChEBI" id="CHEBI:82612"/>
        <dbReference type="ChEBI" id="CHEBI:85445"/>
        <dbReference type="ChEBI" id="CHEBI:85448"/>
        <dbReference type="EC" id="2.1.1.63"/>
    </reaction>
</comment>
<dbReference type="CDD" id="cd06445">
    <property type="entry name" value="ATase"/>
    <property type="match status" value="1"/>
</dbReference>
<name>A0A173LX30_9MICO</name>
<evidence type="ECO:0000259" key="10">
    <source>
        <dbReference type="Pfam" id="PF01035"/>
    </source>
</evidence>
<dbReference type="Proteomes" id="UP000243847">
    <property type="component" value="Chromosome sequence1"/>
</dbReference>
<dbReference type="InterPro" id="IPR008332">
    <property type="entry name" value="MethylG_MeTrfase_N"/>
</dbReference>
<dbReference type="PROSITE" id="PS00374">
    <property type="entry name" value="MGMT"/>
    <property type="match status" value="1"/>
</dbReference>
<dbReference type="InterPro" id="IPR014048">
    <property type="entry name" value="MethylDNA_cys_MeTrfase_DNA-bd"/>
</dbReference>
<dbReference type="GeneID" id="80452071"/>
<reference evidence="12 13" key="1">
    <citation type="journal article" date="2016" name="Genome Announc.">
        <title>Complete Genome Sequence of Aurantimicrobium minutum Type Strain KNCT, a Planktonic Ultramicrobacterium Isolated from River Water.</title>
        <authorList>
            <person name="Nakai R."/>
            <person name="Fujisawa T."/>
            <person name="Nakamura Y."/>
            <person name="Nishide H."/>
            <person name="Uchiyama I."/>
            <person name="Baba T."/>
            <person name="Toyoda A."/>
            <person name="Fujiyama A."/>
            <person name="Naganuma T."/>
            <person name="Niki H."/>
        </authorList>
    </citation>
    <scope>NUCLEOTIDE SEQUENCE [LARGE SCALE GENOMIC DNA]</scope>
    <source>
        <strain evidence="12 13">KNC</strain>
    </source>
</reference>
<dbReference type="PANTHER" id="PTHR10815:SF5">
    <property type="entry name" value="METHYLATED-DNA--PROTEIN-CYSTEINE METHYLTRANSFERASE"/>
    <property type="match status" value="1"/>
</dbReference>
<comment type="catalytic activity">
    <reaction evidence="1 9">
        <text>a 4-O-methyl-thymidine in DNA + L-cysteinyl-[protein] = a thymidine in DNA + S-methyl-L-cysteinyl-[protein]</text>
        <dbReference type="Rhea" id="RHEA:53428"/>
        <dbReference type="Rhea" id="RHEA-COMP:10131"/>
        <dbReference type="Rhea" id="RHEA-COMP:10132"/>
        <dbReference type="Rhea" id="RHEA-COMP:13555"/>
        <dbReference type="Rhea" id="RHEA-COMP:13556"/>
        <dbReference type="ChEBI" id="CHEBI:29950"/>
        <dbReference type="ChEBI" id="CHEBI:82612"/>
        <dbReference type="ChEBI" id="CHEBI:137386"/>
        <dbReference type="ChEBI" id="CHEBI:137387"/>
        <dbReference type="EC" id="2.1.1.63"/>
    </reaction>
</comment>
<comment type="function">
    <text evidence="9">Involved in the cellular defense against the biological effects of O6-methylguanine (O6-MeG) and O4-methylthymine (O4-MeT) in DNA. Repairs the methylated nucleobase in DNA by stoichiometrically transferring the methyl group to a cysteine residue in the enzyme. This is a suicide reaction: the enzyme is irreversibly inactivated.</text>
</comment>
<proteinExistence type="inferred from homology"/>
<comment type="similarity">
    <text evidence="2 9">Belongs to the MGMT family.</text>
</comment>
<gene>
    <name evidence="12" type="ORF">AUMI_18770</name>
</gene>
<sequence>MSATFATIDSPLGRIELTSDGEAITFLSIEGVEGSPHGRLQHGGRPGTPDAVITQAIKELSEYFAGTRKDFDVPVKLVGTPFQQAIWHELLAIPYGGHASYGDLATRAGNPKAARAVGGAVGANPVPIIVPCHRILAGNSKLTGYSGGSGVPTKIQLLDIEGIEYK</sequence>
<comment type="subcellular location">
    <subcellularLocation>
        <location evidence="9">Cytoplasm</location>
    </subcellularLocation>
</comment>
<dbReference type="HAMAP" id="MF_00772">
    <property type="entry name" value="OGT"/>
    <property type="match status" value="1"/>
</dbReference>
<dbReference type="NCBIfam" id="TIGR00589">
    <property type="entry name" value="ogt"/>
    <property type="match status" value="1"/>
</dbReference>
<dbReference type="OrthoDB" id="9802228at2"/>
<evidence type="ECO:0000256" key="5">
    <source>
        <dbReference type="ARBA" id="ARBA00022679"/>
    </source>
</evidence>
<dbReference type="GO" id="GO:0006307">
    <property type="term" value="P:DNA alkylation repair"/>
    <property type="evidence" value="ECO:0007669"/>
    <property type="project" value="UniProtKB-UniRule"/>
</dbReference>
<organism evidence="12 13">
    <name type="scientific">Aurantimicrobium minutum</name>
    <dbReference type="NCBI Taxonomy" id="708131"/>
    <lineage>
        <taxon>Bacteria</taxon>
        <taxon>Bacillati</taxon>
        <taxon>Actinomycetota</taxon>
        <taxon>Actinomycetes</taxon>
        <taxon>Micrococcales</taxon>
        <taxon>Microbacteriaceae</taxon>
        <taxon>Aurantimicrobium</taxon>
    </lineage>
</organism>
<dbReference type="InterPro" id="IPR036631">
    <property type="entry name" value="MGMT_N_sf"/>
</dbReference>
<dbReference type="GO" id="GO:0032259">
    <property type="term" value="P:methylation"/>
    <property type="evidence" value="ECO:0007669"/>
    <property type="project" value="UniProtKB-KW"/>
</dbReference>
<dbReference type="Pfam" id="PF02870">
    <property type="entry name" value="Methyltransf_1N"/>
    <property type="match status" value="1"/>
</dbReference>
<dbReference type="InterPro" id="IPR036217">
    <property type="entry name" value="MethylDNA_cys_MeTrfase_DNAb"/>
</dbReference>
<evidence type="ECO:0000256" key="6">
    <source>
        <dbReference type="ARBA" id="ARBA00022763"/>
    </source>
</evidence>
<evidence type="ECO:0000256" key="1">
    <source>
        <dbReference type="ARBA" id="ARBA00001286"/>
    </source>
</evidence>
<evidence type="ECO:0000256" key="8">
    <source>
        <dbReference type="ARBA" id="ARBA00049348"/>
    </source>
</evidence>
<evidence type="ECO:0000313" key="13">
    <source>
        <dbReference type="Proteomes" id="UP000243847"/>
    </source>
</evidence>
<evidence type="ECO:0000256" key="3">
    <source>
        <dbReference type="ARBA" id="ARBA00022490"/>
    </source>
</evidence>
<dbReference type="InterPro" id="IPR023546">
    <property type="entry name" value="MGMT"/>
</dbReference>